<evidence type="ECO:0000256" key="1">
    <source>
        <dbReference type="HAMAP-Rule" id="MF_02215"/>
    </source>
</evidence>
<dbReference type="AlphaFoldDB" id="A0A4S4AXI1"/>
<dbReference type="GO" id="GO:0006744">
    <property type="term" value="P:ubiquinone biosynthetic process"/>
    <property type="evidence" value="ECO:0007669"/>
    <property type="project" value="UniProtKB-UniRule"/>
</dbReference>
<keyword evidence="4" id="KW-1185">Reference proteome</keyword>
<dbReference type="Pfam" id="PF02036">
    <property type="entry name" value="SCP2"/>
    <property type="match status" value="1"/>
</dbReference>
<dbReference type="UniPathway" id="UPA00232"/>
<dbReference type="RefSeq" id="WP_136348482.1">
    <property type="nucleotide sequence ID" value="NZ_SSOC01000004.1"/>
</dbReference>
<evidence type="ECO:0000313" key="3">
    <source>
        <dbReference type="EMBL" id="THF64764.1"/>
    </source>
</evidence>
<comment type="subcellular location">
    <subcellularLocation>
        <location evidence="1">Cytoplasm</location>
    </subcellularLocation>
</comment>
<comment type="pathway">
    <text evidence="1">Cofactor biosynthesis; ubiquinone biosynthesis.</text>
</comment>
<comment type="function">
    <text evidence="1">Required for ubiquinone (coenzyme Q) biosynthesis. Binds hydrophobic ubiquinone biosynthetic intermediates via its SCP2 domain and is essential for the stability of the Ubi complex. May constitute a docking platform where Ubi enzymes assemble and access their SCP2-bound polyprenyl substrates.</text>
</comment>
<sequence length="197" mass="21471">MLDQAFIAVLNHLLAAAPWARERLAPHAGLTARLRLEAFELRFGVGTDGLATPAAADAPADVVLGVPLGELPNFALGRFEDAMRRVHLEGNAEFADALGFVFRNLRWDAEEDLARVFGDVAAHRLGETVRAAGVAQRRLVESASGNLAEYLTEERALLVSASAGRTFAEDARALRDALARLEKRIERIERAQPRPAR</sequence>
<proteinExistence type="inferred from homology"/>
<protein>
    <recommendedName>
        <fullName evidence="1">Ubiquinone biosynthesis accessory factor UbiJ</fullName>
    </recommendedName>
</protein>
<evidence type="ECO:0000259" key="2">
    <source>
        <dbReference type="Pfam" id="PF02036"/>
    </source>
</evidence>
<dbReference type="PANTHER" id="PTHR38693:SF1">
    <property type="entry name" value="UBIQUINONE BIOSYNTHESIS ACCESSORY FACTOR UBIJ"/>
    <property type="match status" value="1"/>
</dbReference>
<name>A0A4S4AXI1_9RHOO</name>
<gene>
    <name evidence="1" type="primary">ubiJ</name>
    <name evidence="3" type="ORF">E6C76_12000</name>
</gene>
<accession>A0A4S4AXI1</accession>
<feature type="domain" description="SCP2" evidence="2">
    <location>
        <begin position="10"/>
        <end position="102"/>
    </location>
</feature>
<dbReference type="HAMAP" id="MF_02215">
    <property type="entry name" value="UbiJ"/>
    <property type="match status" value="1"/>
</dbReference>
<dbReference type="GO" id="GO:0005737">
    <property type="term" value="C:cytoplasm"/>
    <property type="evidence" value="ECO:0007669"/>
    <property type="project" value="UniProtKB-SubCell"/>
</dbReference>
<evidence type="ECO:0000313" key="4">
    <source>
        <dbReference type="Proteomes" id="UP000308430"/>
    </source>
</evidence>
<reference evidence="3 4" key="1">
    <citation type="submission" date="2019-04" db="EMBL/GenBank/DDBJ databases">
        <title>Azoarcus nasutitermitis sp. nov. isolated from termite nest.</title>
        <authorList>
            <person name="Lin S.-Y."/>
            <person name="Hameed A."/>
            <person name="Hsu Y.-H."/>
            <person name="Young C.-C."/>
        </authorList>
    </citation>
    <scope>NUCLEOTIDE SEQUENCE [LARGE SCALE GENOMIC DNA]</scope>
    <source>
        <strain evidence="3 4">CC-YHH838</strain>
    </source>
</reference>
<comment type="caution">
    <text evidence="3">The sequence shown here is derived from an EMBL/GenBank/DDBJ whole genome shotgun (WGS) entry which is preliminary data.</text>
</comment>
<dbReference type="InterPro" id="IPR038989">
    <property type="entry name" value="UbiJ"/>
</dbReference>
<dbReference type="OrthoDB" id="8525483at2"/>
<dbReference type="Proteomes" id="UP000308430">
    <property type="component" value="Unassembled WGS sequence"/>
</dbReference>
<keyword evidence="1" id="KW-0831">Ubiquinone biosynthesis</keyword>
<comment type="similarity">
    <text evidence="1">Belongs to the UbiJ family.</text>
</comment>
<dbReference type="PANTHER" id="PTHR38693">
    <property type="entry name" value="UBIQUINONE BIOSYNTHESIS PROTEIN UBIJ"/>
    <property type="match status" value="1"/>
</dbReference>
<keyword evidence="1" id="KW-0963">Cytoplasm</keyword>
<organism evidence="3 4">
    <name type="scientific">Pseudothauera nasutitermitis</name>
    <dbReference type="NCBI Taxonomy" id="2565930"/>
    <lineage>
        <taxon>Bacteria</taxon>
        <taxon>Pseudomonadati</taxon>
        <taxon>Pseudomonadota</taxon>
        <taxon>Betaproteobacteria</taxon>
        <taxon>Rhodocyclales</taxon>
        <taxon>Zoogloeaceae</taxon>
        <taxon>Pseudothauera</taxon>
    </lineage>
</organism>
<dbReference type="InterPro" id="IPR003033">
    <property type="entry name" value="SCP2_sterol-bd_dom"/>
</dbReference>
<dbReference type="EMBL" id="SSOC01000004">
    <property type="protein sequence ID" value="THF64764.1"/>
    <property type="molecule type" value="Genomic_DNA"/>
</dbReference>